<evidence type="ECO:0000313" key="2">
    <source>
        <dbReference type="EMBL" id="QTN34802.1"/>
    </source>
</evidence>
<organism evidence="2 3">
    <name type="scientific">Cognatishimia activa</name>
    <dbReference type="NCBI Taxonomy" id="1715691"/>
    <lineage>
        <taxon>Bacteria</taxon>
        <taxon>Pseudomonadati</taxon>
        <taxon>Pseudomonadota</taxon>
        <taxon>Alphaproteobacteria</taxon>
        <taxon>Rhodobacterales</taxon>
        <taxon>Paracoccaceae</taxon>
        <taxon>Cognatishimia</taxon>
    </lineage>
</organism>
<name>A0A975EMC4_9RHOB</name>
<dbReference type="EMBL" id="CP060010">
    <property type="protein sequence ID" value="QTN34802.1"/>
    <property type="molecule type" value="Genomic_DNA"/>
</dbReference>
<accession>A0A975EMC4</accession>
<keyword evidence="1" id="KW-0472">Membrane</keyword>
<keyword evidence="1" id="KW-0812">Transmembrane</keyword>
<dbReference type="Proteomes" id="UP000665026">
    <property type="component" value="Chromosome"/>
</dbReference>
<keyword evidence="1" id="KW-1133">Transmembrane helix</keyword>
<dbReference type="InterPro" id="IPR004714">
    <property type="entry name" value="Cyt_oxidase_maturation_cbb3"/>
</dbReference>
<dbReference type="NCBIfam" id="TIGR00847">
    <property type="entry name" value="ccoS"/>
    <property type="match status" value="1"/>
</dbReference>
<dbReference type="PANTHER" id="PTHR41532:SF1">
    <property type="entry name" value="FIXS PROTEIN"/>
    <property type="match status" value="1"/>
</dbReference>
<dbReference type="RefSeq" id="WP_209355488.1">
    <property type="nucleotide sequence ID" value="NZ_CP060010.1"/>
</dbReference>
<dbReference type="PANTHER" id="PTHR41532">
    <property type="entry name" value="FIXS PROTEIN"/>
    <property type="match status" value="1"/>
</dbReference>
<feature type="transmembrane region" description="Helical" evidence="1">
    <location>
        <begin position="6"/>
        <end position="26"/>
    </location>
</feature>
<protein>
    <submittedName>
        <fullName evidence="2">Cbb3-type cytochrome oxidase assembly protein CcoS</fullName>
    </submittedName>
</protein>
<dbReference type="KEGG" id="cact:HZ995_09815"/>
<dbReference type="Pfam" id="PF03597">
    <property type="entry name" value="FixS"/>
    <property type="match status" value="1"/>
</dbReference>
<reference evidence="2" key="1">
    <citation type="submission" date="2020-07" db="EMBL/GenBank/DDBJ databases">
        <title>Genome sequences of bacteria associated with the marine, planktonic diatom Thalassiosira profunda strain ECT2AJA-044.</title>
        <authorList>
            <person name="Gargas C.B."/>
            <person name="Roberts W.R."/>
            <person name="Alverson A.J."/>
        </authorList>
    </citation>
    <scope>NUCLEOTIDE SEQUENCE</scope>
    <source>
        <strain evidence="2">ECT2AJA-044</strain>
    </source>
</reference>
<gene>
    <name evidence="2" type="primary">ccoS</name>
    <name evidence="2" type="ORF">HZ995_09815</name>
</gene>
<sequence>MNAIIFLIPISLMLAGVALIAFLWTLRTRQYGDPEGDSHRILLAEDAPLTIKPAPR</sequence>
<evidence type="ECO:0000313" key="3">
    <source>
        <dbReference type="Proteomes" id="UP000665026"/>
    </source>
</evidence>
<proteinExistence type="predicted"/>
<evidence type="ECO:0000256" key="1">
    <source>
        <dbReference type="SAM" id="Phobius"/>
    </source>
</evidence>
<dbReference type="AlphaFoldDB" id="A0A975EMC4"/>